<evidence type="ECO:0000313" key="4">
    <source>
        <dbReference type="Proteomes" id="UP000569914"/>
    </source>
</evidence>
<sequence>MIIVTTDEVAGYEIVEVLGETMGAVAYNNYGWGSYTASDGPAAGTATRETLVQQCRAAAMNRLWIEAAERGANAVVGMRYDLSQLAEQLVEACAYGTAVVLRPRAEGEPGATPQSARQARQTNGGPGAPSQPPPTSPPWLGAGPPQPPPTGHQAPTSMPAPPAPRPAAEPPGDWPLPPHSQ</sequence>
<gene>
    <name evidence="3" type="ORF">BKA15_003055</name>
</gene>
<feature type="region of interest" description="Disordered" evidence="2">
    <location>
        <begin position="105"/>
        <end position="181"/>
    </location>
</feature>
<feature type="compositionally biased region" description="Pro residues" evidence="2">
    <location>
        <begin position="158"/>
        <end position="181"/>
    </location>
</feature>
<feature type="compositionally biased region" description="Polar residues" evidence="2">
    <location>
        <begin position="112"/>
        <end position="123"/>
    </location>
</feature>
<comment type="similarity">
    <text evidence="1">Belongs to the UPF0145 family.</text>
</comment>
<proteinExistence type="inferred from homology"/>
<organism evidence="3 4">
    <name type="scientific">Microlunatus parietis</name>
    <dbReference type="NCBI Taxonomy" id="682979"/>
    <lineage>
        <taxon>Bacteria</taxon>
        <taxon>Bacillati</taxon>
        <taxon>Actinomycetota</taxon>
        <taxon>Actinomycetes</taxon>
        <taxon>Propionibacteriales</taxon>
        <taxon>Propionibacteriaceae</taxon>
        <taxon>Microlunatus</taxon>
    </lineage>
</organism>
<dbReference type="InterPro" id="IPR002765">
    <property type="entry name" value="UPF0145_YbjQ-like"/>
</dbReference>
<name>A0A7Y9I7I2_9ACTN</name>
<keyword evidence="4" id="KW-1185">Reference proteome</keyword>
<dbReference type="Pfam" id="PF01906">
    <property type="entry name" value="YbjQ_1"/>
    <property type="match status" value="1"/>
</dbReference>
<dbReference type="PANTHER" id="PTHR34068">
    <property type="entry name" value="UPF0145 PROTEIN YBJQ"/>
    <property type="match status" value="1"/>
</dbReference>
<dbReference type="AlphaFoldDB" id="A0A7Y9I7I2"/>
<accession>A0A7Y9I7I2</accession>
<dbReference type="PANTHER" id="PTHR34068:SF2">
    <property type="entry name" value="UPF0145 PROTEIN SCO3412"/>
    <property type="match status" value="1"/>
</dbReference>
<reference evidence="3 4" key="1">
    <citation type="submission" date="2020-07" db="EMBL/GenBank/DDBJ databases">
        <title>Sequencing the genomes of 1000 actinobacteria strains.</title>
        <authorList>
            <person name="Klenk H.-P."/>
        </authorList>
    </citation>
    <scope>NUCLEOTIDE SEQUENCE [LARGE SCALE GENOMIC DNA]</scope>
    <source>
        <strain evidence="3 4">DSM 22083</strain>
    </source>
</reference>
<dbReference type="SUPFAM" id="SSF117782">
    <property type="entry name" value="YbjQ-like"/>
    <property type="match status" value="1"/>
</dbReference>
<dbReference type="EMBL" id="JACCBU010000001">
    <property type="protein sequence ID" value="NYE71726.1"/>
    <property type="molecule type" value="Genomic_DNA"/>
</dbReference>
<evidence type="ECO:0000256" key="1">
    <source>
        <dbReference type="ARBA" id="ARBA00010751"/>
    </source>
</evidence>
<dbReference type="InterPro" id="IPR035439">
    <property type="entry name" value="UPF0145_dom_sf"/>
</dbReference>
<evidence type="ECO:0000313" key="3">
    <source>
        <dbReference type="EMBL" id="NYE71726.1"/>
    </source>
</evidence>
<comment type="caution">
    <text evidence="3">The sequence shown here is derived from an EMBL/GenBank/DDBJ whole genome shotgun (WGS) entry which is preliminary data.</text>
</comment>
<protein>
    <submittedName>
        <fullName evidence="3">Uncharacterized protein YbjQ (UPF0145 family)</fullName>
    </submittedName>
</protein>
<evidence type="ECO:0000256" key="2">
    <source>
        <dbReference type="SAM" id="MobiDB-lite"/>
    </source>
</evidence>
<dbReference type="Gene3D" id="3.30.110.70">
    <property type="entry name" value="Hypothetical protein apc22750. Chain B"/>
    <property type="match status" value="1"/>
</dbReference>
<dbReference type="RefSeq" id="WP_179752073.1">
    <property type="nucleotide sequence ID" value="NZ_JACCBU010000001.1"/>
</dbReference>
<dbReference type="Proteomes" id="UP000569914">
    <property type="component" value="Unassembled WGS sequence"/>
</dbReference>